<evidence type="ECO:0000256" key="1">
    <source>
        <dbReference type="SAM" id="MobiDB-lite"/>
    </source>
</evidence>
<dbReference type="EMBL" id="CP019476">
    <property type="protein sequence ID" value="UQC83007.1"/>
    <property type="molecule type" value="Genomic_DNA"/>
</dbReference>
<proteinExistence type="predicted"/>
<protein>
    <submittedName>
        <fullName evidence="2">Uncharacterized protein</fullName>
    </submittedName>
</protein>
<keyword evidence="3" id="KW-1185">Reference proteome</keyword>
<feature type="region of interest" description="Disordered" evidence="1">
    <location>
        <begin position="55"/>
        <end position="82"/>
    </location>
</feature>
<dbReference type="Proteomes" id="UP000830671">
    <property type="component" value="Chromosome 4"/>
</dbReference>
<feature type="compositionally biased region" description="Basic and acidic residues" evidence="1">
    <location>
        <begin position="72"/>
        <end position="82"/>
    </location>
</feature>
<evidence type="ECO:0000313" key="2">
    <source>
        <dbReference type="EMBL" id="UQC83007.1"/>
    </source>
</evidence>
<dbReference type="AlphaFoldDB" id="A0A9Q8SSY8"/>
<dbReference type="KEGG" id="clup:CLUP02_08497"/>
<accession>A0A9Q8SSY8</accession>
<sequence length="127" mass="14635">WHGQLQLKWRSRGGGNDWVREEARRRKPRRTNATLSVHTWYGCDPWVLAPLTKRLSRRRGGGSETGDMGHGSQKESRAPKYVRRAEKRILAGRDGGENGLKRMASAIARLLYYSHRLVERVTPEKKD</sequence>
<name>A0A9Q8SSY8_9PEZI</name>
<dbReference type="GeneID" id="73342496"/>
<gene>
    <name evidence="2" type="ORF">CLUP02_08497</name>
</gene>
<reference evidence="2" key="1">
    <citation type="journal article" date="2021" name="Mol. Plant Microbe Interact.">
        <title>Complete Genome Sequence of the Plant-Pathogenic Fungus Colletotrichum lupini.</title>
        <authorList>
            <person name="Baroncelli R."/>
            <person name="Pensec F."/>
            <person name="Da Lio D."/>
            <person name="Boufleur T."/>
            <person name="Vicente I."/>
            <person name="Sarrocco S."/>
            <person name="Picot A."/>
            <person name="Baraldi E."/>
            <person name="Sukno S."/>
            <person name="Thon M."/>
            <person name="Le Floch G."/>
        </authorList>
    </citation>
    <scope>NUCLEOTIDE SEQUENCE</scope>
    <source>
        <strain evidence="2">IMI 504893</strain>
    </source>
</reference>
<feature type="non-terminal residue" evidence="2">
    <location>
        <position position="1"/>
    </location>
</feature>
<evidence type="ECO:0000313" key="3">
    <source>
        <dbReference type="Proteomes" id="UP000830671"/>
    </source>
</evidence>
<organism evidence="2 3">
    <name type="scientific">Colletotrichum lupini</name>
    <dbReference type="NCBI Taxonomy" id="145971"/>
    <lineage>
        <taxon>Eukaryota</taxon>
        <taxon>Fungi</taxon>
        <taxon>Dikarya</taxon>
        <taxon>Ascomycota</taxon>
        <taxon>Pezizomycotina</taxon>
        <taxon>Sordariomycetes</taxon>
        <taxon>Hypocreomycetidae</taxon>
        <taxon>Glomerellales</taxon>
        <taxon>Glomerellaceae</taxon>
        <taxon>Colletotrichum</taxon>
        <taxon>Colletotrichum acutatum species complex</taxon>
    </lineage>
</organism>
<dbReference type="RefSeq" id="XP_049144629.1">
    <property type="nucleotide sequence ID" value="XM_049287486.1"/>
</dbReference>